<keyword evidence="5 8" id="KW-1133">Transmembrane helix</keyword>
<gene>
    <name evidence="10" type="ordered locus">SRM_01699</name>
</gene>
<feature type="transmembrane region" description="Helical" evidence="8">
    <location>
        <begin position="215"/>
        <end position="234"/>
    </location>
</feature>
<proteinExistence type="predicted"/>
<keyword evidence="6 8" id="KW-0472">Membrane</keyword>
<comment type="pathway">
    <text evidence="2">Carotenoid biosynthesis.</text>
</comment>
<feature type="domain" description="Lycopene cyclase" evidence="9">
    <location>
        <begin position="6"/>
        <end position="98"/>
    </location>
</feature>
<dbReference type="PATRIC" id="fig|761659.10.peg.1852"/>
<dbReference type="GO" id="GO:0016020">
    <property type="term" value="C:membrane"/>
    <property type="evidence" value="ECO:0007669"/>
    <property type="project" value="UniProtKB-SubCell"/>
</dbReference>
<dbReference type="InterPro" id="IPR017825">
    <property type="entry name" value="Lycopene_cyclase_dom"/>
</dbReference>
<keyword evidence="4" id="KW-0125">Carotenoid biosynthesis</keyword>
<dbReference type="AlphaFoldDB" id="D5H9B5"/>
<dbReference type="HOGENOM" id="CLU_076391_0_0_10"/>
<dbReference type="GO" id="GO:0016117">
    <property type="term" value="P:carotenoid biosynthetic process"/>
    <property type="evidence" value="ECO:0007669"/>
    <property type="project" value="UniProtKB-KW"/>
</dbReference>
<feature type="transmembrane region" description="Helical" evidence="8">
    <location>
        <begin position="139"/>
        <end position="159"/>
    </location>
</feature>
<feature type="transmembrane region" description="Helical" evidence="8">
    <location>
        <begin position="81"/>
        <end position="100"/>
    </location>
</feature>
<reference evidence="11" key="2">
    <citation type="submission" date="2010-04" db="EMBL/GenBank/DDBJ databases">
        <title>Genome sequence of Salinibacter ruber M8.</title>
        <authorList>
            <consortium name="Genoscope"/>
        </authorList>
    </citation>
    <scope>NUCLEOTIDE SEQUENCE [LARGE SCALE GENOMIC DNA]</scope>
    <source>
        <strain evidence="11">M8</strain>
    </source>
</reference>
<evidence type="ECO:0000256" key="4">
    <source>
        <dbReference type="ARBA" id="ARBA00022746"/>
    </source>
</evidence>
<protein>
    <submittedName>
        <fullName evidence="10">Phytoene synthase-related protein</fullName>
    </submittedName>
</protein>
<organism evidence="10 11">
    <name type="scientific">Salinibacter ruber (strain M8)</name>
    <dbReference type="NCBI Taxonomy" id="761659"/>
    <lineage>
        <taxon>Bacteria</taxon>
        <taxon>Pseudomonadati</taxon>
        <taxon>Rhodothermota</taxon>
        <taxon>Rhodothermia</taxon>
        <taxon>Rhodothermales</taxon>
        <taxon>Salinibacteraceae</taxon>
        <taxon>Salinibacter</taxon>
    </lineage>
</organism>
<evidence type="ECO:0000256" key="2">
    <source>
        <dbReference type="ARBA" id="ARBA00004829"/>
    </source>
</evidence>
<keyword evidence="7" id="KW-0413">Isomerase</keyword>
<feature type="transmembrane region" description="Helical" evidence="8">
    <location>
        <begin position="112"/>
        <end position="133"/>
    </location>
</feature>
<feature type="transmembrane region" description="Helical" evidence="8">
    <location>
        <begin position="6"/>
        <end position="22"/>
    </location>
</feature>
<evidence type="ECO:0000256" key="1">
    <source>
        <dbReference type="ARBA" id="ARBA00004141"/>
    </source>
</evidence>
<feature type="domain" description="Lycopene cyclase" evidence="9">
    <location>
        <begin position="139"/>
        <end position="226"/>
    </location>
</feature>
<evidence type="ECO:0000256" key="6">
    <source>
        <dbReference type="ARBA" id="ARBA00023136"/>
    </source>
</evidence>
<dbReference type="GO" id="GO:0016872">
    <property type="term" value="F:intramolecular lyase activity"/>
    <property type="evidence" value="ECO:0007669"/>
    <property type="project" value="InterPro"/>
</dbReference>
<evidence type="ECO:0000256" key="8">
    <source>
        <dbReference type="SAM" id="Phobius"/>
    </source>
</evidence>
<dbReference type="RefSeq" id="WP_013061994.1">
    <property type="nucleotide sequence ID" value="NC_014032.1"/>
</dbReference>
<evidence type="ECO:0000256" key="3">
    <source>
        <dbReference type="ARBA" id="ARBA00022692"/>
    </source>
</evidence>
<evidence type="ECO:0000256" key="5">
    <source>
        <dbReference type="ARBA" id="ARBA00022989"/>
    </source>
</evidence>
<dbReference type="NCBIfam" id="TIGR03462">
    <property type="entry name" value="CarR_dom_SF"/>
    <property type="match status" value="2"/>
</dbReference>
<comment type="subcellular location">
    <subcellularLocation>
        <location evidence="1">Membrane</location>
        <topology evidence="1">Multi-pass membrane protein</topology>
    </subcellularLocation>
</comment>
<evidence type="ECO:0000313" key="11">
    <source>
        <dbReference type="Proteomes" id="UP000000933"/>
    </source>
</evidence>
<evidence type="ECO:0000313" key="10">
    <source>
        <dbReference type="EMBL" id="CBH24620.1"/>
    </source>
</evidence>
<evidence type="ECO:0000256" key="7">
    <source>
        <dbReference type="ARBA" id="ARBA00023235"/>
    </source>
</evidence>
<dbReference type="GO" id="GO:0045436">
    <property type="term" value="F:lycopene beta cyclase activity"/>
    <property type="evidence" value="ECO:0007669"/>
    <property type="project" value="UniProtKB-ARBA"/>
</dbReference>
<evidence type="ECO:0000259" key="9">
    <source>
        <dbReference type="Pfam" id="PF18916"/>
    </source>
</evidence>
<dbReference type="GeneID" id="83728412"/>
<sequence length="251" mass="28114">MSYLSFHLIFLVPPILLMVAFHRRPRRMDDDMRVDLAIPIVCLIAFTYTTPWDNYLVAQEVWWYGANRVVGTIGYVPVEEYMFFVLQPILTGLFLYQYLYRVSPTPNTYASAASWSGAALFAGITGLGAFLLMDGRASTLYLALILVWAPPILAGMWLYDGETLWAFRDSVLVTTALPTAYLWVADAVAIHSRIWTISPEYTVGASVLGLPLEEALFFLFTNLLVVQGILLLLYGSHRAVTPDQATRLSAT</sequence>
<dbReference type="KEGG" id="srm:SRM_01699"/>
<dbReference type="EMBL" id="FP565814">
    <property type="protein sequence ID" value="CBH24620.1"/>
    <property type="molecule type" value="Genomic_DNA"/>
</dbReference>
<accession>D5H9B5</accession>
<reference evidence="10 11" key="1">
    <citation type="journal article" date="2010" name="ISME J.">
        <title>Fine-scale evolution: genomic, phenotypic and ecological differentiation in two coexisting Salinibacter ruber strains.</title>
        <authorList>
            <person name="Pena A."/>
            <person name="Teeling H."/>
            <person name="Huerta-Cepas J."/>
            <person name="Santos F."/>
            <person name="Yarza P."/>
            <person name="Brito-Echeverria J."/>
            <person name="Lucio M."/>
            <person name="Schmitt-Kopplin P."/>
            <person name="Meseguer I."/>
            <person name="Schenowitz C."/>
            <person name="Dossat C."/>
            <person name="Barbe V."/>
            <person name="Dopazo J."/>
            <person name="Rossello-Mora R."/>
            <person name="Schuler M."/>
            <person name="Glockner F.O."/>
            <person name="Amann R."/>
            <person name="Gabaldon T."/>
            <person name="Anton J."/>
        </authorList>
    </citation>
    <scope>NUCLEOTIDE SEQUENCE [LARGE SCALE GENOMIC DNA]</scope>
    <source>
        <strain evidence="10 11">M8</strain>
    </source>
</reference>
<dbReference type="Proteomes" id="UP000000933">
    <property type="component" value="Chromosome"/>
</dbReference>
<keyword evidence="3 8" id="KW-0812">Transmembrane</keyword>
<dbReference type="Pfam" id="PF18916">
    <property type="entry name" value="Lycopene_cyc"/>
    <property type="match status" value="2"/>
</dbReference>
<feature type="transmembrane region" description="Helical" evidence="8">
    <location>
        <begin position="34"/>
        <end position="52"/>
    </location>
</feature>
<name>D5H9B5_SALRM</name>